<dbReference type="PANTHER" id="PTHR24221">
    <property type="entry name" value="ATP-BINDING CASSETTE SUB-FAMILY B"/>
    <property type="match status" value="1"/>
</dbReference>
<protein>
    <submittedName>
        <fullName evidence="16">Iron ABC transporter permease</fullName>
    </submittedName>
</protein>
<dbReference type="InterPro" id="IPR011527">
    <property type="entry name" value="ABC1_TM_dom"/>
</dbReference>
<dbReference type="SMART" id="SM00382">
    <property type="entry name" value="AAA"/>
    <property type="match status" value="1"/>
</dbReference>
<comment type="subcellular location">
    <subcellularLocation>
        <location evidence="1">Cell inner membrane</location>
        <topology evidence="1">Multi-pass membrane protein</topology>
    </subcellularLocation>
</comment>
<evidence type="ECO:0000256" key="7">
    <source>
        <dbReference type="ARBA" id="ARBA00022840"/>
    </source>
</evidence>
<dbReference type="GO" id="GO:0016887">
    <property type="term" value="F:ATP hydrolysis activity"/>
    <property type="evidence" value="ECO:0007669"/>
    <property type="project" value="InterPro"/>
</dbReference>
<organism evidence="16 17">
    <name type="scientific">Nocardia mangyaensis</name>
    <dbReference type="NCBI Taxonomy" id="2213200"/>
    <lineage>
        <taxon>Bacteria</taxon>
        <taxon>Bacillati</taxon>
        <taxon>Actinomycetota</taxon>
        <taxon>Actinomycetes</taxon>
        <taxon>Mycobacteriales</taxon>
        <taxon>Nocardiaceae</taxon>
        <taxon>Nocardia</taxon>
    </lineage>
</organism>
<dbReference type="SUPFAM" id="SSF90123">
    <property type="entry name" value="ABC transporter transmembrane region"/>
    <property type="match status" value="1"/>
</dbReference>
<dbReference type="KEGG" id="nsl:BOX37_17030"/>
<feature type="transmembrane region" description="Helical" evidence="13">
    <location>
        <begin position="260"/>
        <end position="284"/>
    </location>
</feature>
<keyword evidence="9 13" id="KW-1133">Transmembrane helix</keyword>
<feature type="transmembrane region" description="Helical" evidence="13">
    <location>
        <begin position="124"/>
        <end position="150"/>
    </location>
</feature>
<dbReference type="PANTHER" id="PTHR24221:SF654">
    <property type="entry name" value="ATP-BINDING CASSETTE SUB-FAMILY B MEMBER 6"/>
    <property type="match status" value="1"/>
</dbReference>
<evidence type="ECO:0000256" key="3">
    <source>
        <dbReference type="ARBA" id="ARBA00022475"/>
    </source>
</evidence>
<feature type="transmembrane region" description="Helical" evidence="13">
    <location>
        <begin position="156"/>
        <end position="177"/>
    </location>
</feature>
<dbReference type="InterPro" id="IPR017871">
    <property type="entry name" value="ABC_transporter-like_CS"/>
</dbReference>
<feature type="domain" description="ABC transporter" evidence="14">
    <location>
        <begin position="332"/>
        <end position="565"/>
    </location>
</feature>
<keyword evidence="3" id="KW-1003">Cell membrane</keyword>
<evidence type="ECO:0000259" key="14">
    <source>
        <dbReference type="PROSITE" id="PS50893"/>
    </source>
</evidence>
<gene>
    <name evidence="16" type="ORF">BOX37_17030</name>
</gene>
<feature type="domain" description="ABC transmembrane type-1" evidence="15">
    <location>
        <begin position="21"/>
        <end position="299"/>
    </location>
</feature>
<dbReference type="InterPro" id="IPR036640">
    <property type="entry name" value="ABC1_TM_sf"/>
</dbReference>
<comment type="similarity">
    <text evidence="12">Belongs to the ABC transporter superfamily. Lipid exporter (TC 3.A.1.106) family.</text>
</comment>
<evidence type="ECO:0000256" key="6">
    <source>
        <dbReference type="ARBA" id="ARBA00022741"/>
    </source>
</evidence>
<proteinExistence type="inferred from homology"/>
<reference evidence="16" key="1">
    <citation type="submission" date="2016-11" db="EMBL/GenBank/DDBJ databases">
        <authorList>
            <person name="Jaros S."/>
            <person name="Januszkiewicz K."/>
            <person name="Wedrychowicz H."/>
        </authorList>
    </citation>
    <scope>NUCLEOTIDE SEQUENCE [LARGE SCALE GENOMIC DNA]</scope>
    <source>
        <strain evidence="16">Y48</strain>
    </source>
</reference>
<dbReference type="InterPro" id="IPR039421">
    <property type="entry name" value="Type_1_exporter"/>
</dbReference>
<keyword evidence="4" id="KW-0997">Cell inner membrane</keyword>
<evidence type="ECO:0000256" key="8">
    <source>
        <dbReference type="ARBA" id="ARBA00022967"/>
    </source>
</evidence>
<evidence type="ECO:0000256" key="9">
    <source>
        <dbReference type="ARBA" id="ARBA00022989"/>
    </source>
</evidence>
<dbReference type="InterPro" id="IPR027417">
    <property type="entry name" value="P-loop_NTPase"/>
</dbReference>
<evidence type="ECO:0000256" key="12">
    <source>
        <dbReference type="ARBA" id="ARBA00061644"/>
    </source>
</evidence>
<keyword evidence="17" id="KW-1185">Reference proteome</keyword>
<evidence type="ECO:0000313" key="17">
    <source>
        <dbReference type="Proteomes" id="UP000183810"/>
    </source>
</evidence>
<dbReference type="Gene3D" id="1.20.1560.10">
    <property type="entry name" value="ABC transporter type 1, transmembrane domain"/>
    <property type="match status" value="1"/>
</dbReference>
<dbReference type="SUPFAM" id="SSF52540">
    <property type="entry name" value="P-loop containing nucleoside triphosphate hydrolases"/>
    <property type="match status" value="1"/>
</dbReference>
<dbReference type="FunFam" id="3.40.50.300:FF:000299">
    <property type="entry name" value="ABC transporter ATP-binding protein/permease"/>
    <property type="match status" value="1"/>
</dbReference>
<dbReference type="PROSITE" id="PS00211">
    <property type="entry name" value="ABC_TRANSPORTER_1"/>
    <property type="match status" value="1"/>
</dbReference>
<dbReference type="RefSeq" id="WP_071928561.1">
    <property type="nucleotide sequence ID" value="NZ_CP018082.1"/>
</dbReference>
<sequence length="584" mass="61312">MIRTMLSLLPAEQRRRTTGYLGLLLVSVVLRAIAVVLVVPLVTELFGDTPADAWPWVGVLTLAVAAGWAVDTITSRIGFDLGFHLLDNAQRSVSAQVARIPLRWFTEDNSAITRRAIATTGPDLVGLVGYLMTPLIQAVALPVAIAVALVPVAWQLGLVALLALPLMLGSLWLTNLLTRRATVVSREANSVLTERILEFARTQAALRAARRAEPARNETGAALSAQHGATTRLLLLNVPGQVLFGLASQIALLAMAGTVAWLAVAGTIGVPEAVALIVVVVRFLEPFAAFGDLATALETSRGALRDIGTVVEAPEPKRNSAAVCDAEEPASVALRTVSFAYGAEPVVDGVDVEFEAGRVTAVVGPSGSGKSTLLALISGLEAPTSGSVTIAGVDRGALDTADRSAVASMVFQQPYLFAGTIRENVLAGAPDADPDQFAQALRLARVDEFAQRLPDGLDTLVGEAGTALSGGERQRVSIARALLKPSSVLLVDEGTSALDAENEAAVVAAITGDPQQRTRVVVTHRLATIVGADRVLFLDEGRIVEDGTVDELRAANGRFAEFWAQQHEVAGWRISADPAPVGSF</sequence>
<evidence type="ECO:0000256" key="10">
    <source>
        <dbReference type="ARBA" id="ARBA00023136"/>
    </source>
</evidence>
<keyword evidence="5 13" id="KW-0812">Transmembrane</keyword>
<evidence type="ECO:0000256" key="1">
    <source>
        <dbReference type="ARBA" id="ARBA00004429"/>
    </source>
</evidence>
<dbReference type="Proteomes" id="UP000183810">
    <property type="component" value="Chromosome"/>
</dbReference>
<evidence type="ECO:0000256" key="11">
    <source>
        <dbReference type="ARBA" id="ARBA00023455"/>
    </source>
</evidence>
<keyword evidence="6" id="KW-0547">Nucleotide-binding</keyword>
<keyword evidence="7" id="KW-0067">ATP-binding</keyword>
<name>A0A1J0VTJ9_9NOCA</name>
<dbReference type="Gene3D" id="3.40.50.300">
    <property type="entry name" value="P-loop containing nucleotide triphosphate hydrolases"/>
    <property type="match status" value="1"/>
</dbReference>
<dbReference type="OrthoDB" id="9806127at2"/>
<dbReference type="Pfam" id="PF00005">
    <property type="entry name" value="ABC_tran"/>
    <property type="match status" value="1"/>
</dbReference>
<dbReference type="GO" id="GO:0140359">
    <property type="term" value="F:ABC-type transporter activity"/>
    <property type="evidence" value="ECO:0007669"/>
    <property type="project" value="InterPro"/>
</dbReference>
<dbReference type="InterPro" id="IPR003439">
    <property type="entry name" value="ABC_transporter-like_ATP-bd"/>
</dbReference>
<dbReference type="GO" id="GO:0005886">
    <property type="term" value="C:plasma membrane"/>
    <property type="evidence" value="ECO:0007669"/>
    <property type="project" value="UniProtKB-SubCell"/>
</dbReference>
<dbReference type="InterPro" id="IPR003593">
    <property type="entry name" value="AAA+_ATPase"/>
</dbReference>
<keyword evidence="8" id="KW-1278">Translocase</keyword>
<evidence type="ECO:0000256" key="4">
    <source>
        <dbReference type="ARBA" id="ARBA00022519"/>
    </source>
</evidence>
<evidence type="ECO:0000256" key="13">
    <source>
        <dbReference type="SAM" id="Phobius"/>
    </source>
</evidence>
<evidence type="ECO:0000256" key="5">
    <source>
        <dbReference type="ARBA" id="ARBA00022692"/>
    </source>
</evidence>
<dbReference type="AlphaFoldDB" id="A0A1J0VTJ9"/>
<evidence type="ECO:0000259" key="15">
    <source>
        <dbReference type="PROSITE" id="PS50929"/>
    </source>
</evidence>
<evidence type="ECO:0000313" key="16">
    <source>
        <dbReference type="EMBL" id="APE35371.1"/>
    </source>
</evidence>
<feature type="transmembrane region" description="Helical" evidence="13">
    <location>
        <begin position="53"/>
        <end position="70"/>
    </location>
</feature>
<accession>A0A1J0VTJ9</accession>
<dbReference type="EMBL" id="CP018082">
    <property type="protein sequence ID" value="APE35371.1"/>
    <property type="molecule type" value="Genomic_DNA"/>
</dbReference>
<keyword evidence="2" id="KW-0813">Transport</keyword>
<evidence type="ECO:0000256" key="2">
    <source>
        <dbReference type="ARBA" id="ARBA00022448"/>
    </source>
</evidence>
<dbReference type="PROSITE" id="PS50893">
    <property type="entry name" value="ABC_TRANSPORTER_2"/>
    <property type="match status" value="1"/>
</dbReference>
<feature type="transmembrane region" description="Helical" evidence="13">
    <location>
        <begin position="20"/>
        <end position="41"/>
    </location>
</feature>
<comment type="similarity">
    <text evidence="11">Belongs to the ABC transporter superfamily. Siderophore-Fe(3+) uptake transporter (SIUT) (TC 3.A.1.21) family.</text>
</comment>
<dbReference type="GO" id="GO:0005524">
    <property type="term" value="F:ATP binding"/>
    <property type="evidence" value="ECO:0007669"/>
    <property type="project" value="UniProtKB-KW"/>
</dbReference>
<dbReference type="GO" id="GO:0034040">
    <property type="term" value="F:ATPase-coupled lipid transmembrane transporter activity"/>
    <property type="evidence" value="ECO:0007669"/>
    <property type="project" value="TreeGrafter"/>
</dbReference>
<keyword evidence="10 13" id="KW-0472">Membrane</keyword>
<dbReference type="PROSITE" id="PS50929">
    <property type="entry name" value="ABC_TM1F"/>
    <property type="match status" value="1"/>
</dbReference>